<reference evidence="4" key="1">
    <citation type="submission" date="2016-06" db="UniProtKB">
        <authorList>
            <consortium name="WormBaseParasite"/>
        </authorList>
    </citation>
    <scope>IDENTIFICATION</scope>
</reference>
<evidence type="ECO:0000256" key="1">
    <source>
        <dbReference type="SAM" id="MobiDB-lite"/>
    </source>
</evidence>
<evidence type="ECO:0000313" key="3">
    <source>
        <dbReference type="Proteomes" id="UP000272942"/>
    </source>
</evidence>
<reference evidence="2 3" key="2">
    <citation type="submission" date="2018-11" db="EMBL/GenBank/DDBJ databases">
        <authorList>
            <consortium name="Pathogen Informatics"/>
        </authorList>
    </citation>
    <scope>NUCLEOTIDE SEQUENCE [LARGE SCALE GENOMIC DNA]</scope>
    <source>
        <strain evidence="2 3">Egypt</strain>
    </source>
</reference>
<sequence>MRTVSDVLFASLENGRTDERKQRTTNTSIVTTAKFHHHQPGCHEGDYVPQVPSVRNKLDDKLNSVPDHLCSLSLHRDSSVHPDLSNDSVFQDDGPDQSNPGVNPYQRPGRVSYDSQPSDNRQAIPSTNSTEFSLSGSVIDTASQPDLCDSELNEKSTEGKSSLLLSA</sequence>
<gene>
    <name evidence="2" type="ORF">ECPE_LOCUS3358</name>
</gene>
<dbReference type="AlphaFoldDB" id="A0A183A8S3"/>
<dbReference type="EMBL" id="UZAN01040321">
    <property type="protein sequence ID" value="VDP69259.1"/>
    <property type="molecule type" value="Genomic_DNA"/>
</dbReference>
<proteinExistence type="predicted"/>
<dbReference type="Proteomes" id="UP000272942">
    <property type="component" value="Unassembled WGS sequence"/>
</dbReference>
<evidence type="ECO:0000313" key="4">
    <source>
        <dbReference type="WBParaSite" id="ECPE_0000336101-mRNA-1"/>
    </source>
</evidence>
<feature type="compositionally biased region" description="Polar residues" evidence="1">
    <location>
        <begin position="113"/>
        <end position="144"/>
    </location>
</feature>
<accession>A0A183A8S3</accession>
<name>A0A183A8S3_9TREM</name>
<dbReference type="WBParaSite" id="ECPE_0000336101-mRNA-1">
    <property type="protein sequence ID" value="ECPE_0000336101-mRNA-1"/>
    <property type="gene ID" value="ECPE_0000336101"/>
</dbReference>
<keyword evidence="3" id="KW-1185">Reference proteome</keyword>
<organism evidence="4">
    <name type="scientific">Echinostoma caproni</name>
    <dbReference type="NCBI Taxonomy" id="27848"/>
    <lineage>
        <taxon>Eukaryota</taxon>
        <taxon>Metazoa</taxon>
        <taxon>Spiralia</taxon>
        <taxon>Lophotrochozoa</taxon>
        <taxon>Platyhelminthes</taxon>
        <taxon>Trematoda</taxon>
        <taxon>Digenea</taxon>
        <taxon>Plagiorchiida</taxon>
        <taxon>Echinostomata</taxon>
        <taxon>Echinostomatoidea</taxon>
        <taxon>Echinostomatidae</taxon>
        <taxon>Echinostoma</taxon>
    </lineage>
</organism>
<protein>
    <submittedName>
        <fullName evidence="4">PH and SEC7 domain-containing protein 1-like</fullName>
    </submittedName>
</protein>
<evidence type="ECO:0000313" key="2">
    <source>
        <dbReference type="EMBL" id="VDP69259.1"/>
    </source>
</evidence>
<feature type="region of interest" description="Disordered" evidence="1">
    <location>
        <begin position="77"/>
        <end position="167"/>
    </location>
</feature>